<dbReference type="SUPFAM" id="SSF54001">
    <property type="entry name" value="Cysteine proteinases"/>
    <property type="match status" value="1"/>
</dbReference>
<dbReference type="Proteomes" id="UP000429644">
    <property type="component" value="Unassembled WGS sequence"/>
</dbReference>
<keyword evidence="4" id="KW-0788">Thiol protease</keyword>
<dbReference type="AlphaFoldDB" id="A0A7J9UXC7"/>
<dbReference type="GO" id="GO:0008234">
    <property type="term" value="F:cysteine-type peptidase activity"/>
    <property type="evidence" value="ECO:0007669"/>
    <property type="project" value="UniProtKB-KW"/>
</dbReference>
<organism evidence="7 8">
    <name type="scientific">Georgenia ruanii</name>
    <dbReference type="NCBI Taxonomy" id="348442"/>
    <lineage>
        <taxon>Bacteria</taxon>
        <taxon>Bacillati</taxon>
        <taxon>Actinomycetota</taxon>
        <taxon>Actinomycetes</taxon>
        <taxon>Micrococcales</taxon>
        <taxon>Bogoriellaceae</taxon>
        <taxon>Georgenia</taxon>
    </lineage>
</organism>
<dbReference type="Pfam" id="PF00877">
    <property type="entry name" value="NLPC_P60"/>
    <property type="match status" value="1"/>
</dbReference>
<evidence type="ECO:0000256" key="4">
    <source>
        <dbReference type="ARBA" id="ARBA00022807"/>
    </source>
</evidence>
<gene>
    <name evidence="7" type="ORF">GB882_11430</name>
</gene>
<feature type="region of interest" description="Disordered" evidence="5">
    <location>
        <begin position="1"/>
        <end position="23"/>
    </location>
</feature>
<protein>
    <recommendedName>
        <fullName evidence="6">NlpC/P60 domain-containing protein</fullName>
    </recommendedName>
</protein>
<dbReference type="InterPro" id="IPR051202">
    <property type="entry name" value="Peptidase_C40"/>
</dbReference>
<feature type="region of interest" description="Disordered" evidence="5">
    <location>
        <begin position="99"/>
        <end position="142"/>
    </location>
</feature>
<keyword evidence="8" id="KW-1185">Reference proteome</keyword>
<dbReference type="Gene3D" id="3.90.1720.10">
    <property type="entry name" value="endopeptidase domain like (from Nostoc punctiforme)"/>
    <property type="match status" value="1"/>
</dbReference>
<evidence type="ECO:0000313" key="8">
    <source>
        <dbReference type="Proteomes" id="UP000429644"/>
    </source>
</evidence>
<dbReference type="PROSITE" id="PS51935">
    <property type="entry name" value="NLPC_P60"/>
    <property type="match status" value="1"/>
</dbReference>
<evidence type="ECO:0000259" key="6">
    <source>
        <dbReference type="PROSITE" id="PS51935"/>
    </source>
</evidence>
<dbReference type="PANTHER" id="PTHR47053:SF1">
    <property type="entry name" value="MUREIN DD-ENDOPEPTIDASE MEPH-RELATED"/>
    <property type="match status" value="1"/>
</dbReference>
<comment type="similarity">
    <text evidence="1">Belongs to the peptidase C40 family.</text>
</comment>
<evidence type="ECO:0000256" key="3">
    <source>
        <dbReference type="ARBA" id="ARBA00022801"/>
    </source>
</evidence>
<feature type="non-terminal residue" evidence="7">
    <location>
        <position position="1"/>
    </location>
</feature>
<sequence length="262" mass="26111">VTISTTTDAKHRAARRPSTPLTTLTAGTRRGLAAIAASGLVLTAAATGATAATAGADTVAAPKADVAAAAQKAAAVVTTPTVTVPADVTWSVETDTITAKATPAPKPKPVPAPAPAAAAPAVDREASTASRSTDRPALAAAEQEAAPQLASASASAVINYARQFIGTPYVYGGSTPAGFDCSGFTQYVFAKFGVNLPRSSGAQGTAGKQVSAAQAQPGDLVVWPGHVGIYTGNGNHIAARNPGTPLAETPIYKANPTYVRVL</sequence>
<dbReference type="InterPro" id="IPR000064">
    <property type="entry name" value="NLP_P60_dom"/>
</dbReference>
<keyword evidence="3" id="KW-0378">Hydrolase</keyword>
<dbReference type="InterPro" id="IPR038765">
    <property type="entry name" value="Papain-like_cys_pep_sf"/>
</dbReference>
<proteinExistence type="inferred from homology"/>
<feature type="compositionally biased region" description="Pro residues" evidence="5">
    <location>
        <begin position="104"/>
        <end position="114"/>
    </location>
</feature>
<dbReference type="PANTHER" id="PTHR47053">
    <property type="entry name" value="MUREIN DD-ENDOPEPTIDASE MEPH-RELATED"/>
    <property type="match status" value="1"/>
</dbReference>
<dbReference type="EMBL" id="WHPD01002469">
    <property type="protein sequence ID" value="MPV89279.1"/>
    <property type="molecule type" value="Genomic_DNA"/>
</dbReference>
<accession>A0A7J9UXC7</accession>
<evidence type="ECO:0000256" key="1">
    <source>
        <dbReference type="ARBA" id="ARBA00007074"/>
    </source>
</evidence>
<keyword evidence="2" id="KW-0645">Protease</keyword>
<evidence type="ECO:0000256" key="5">
    <source>
        <dbReference type="SAM" id="MobiDB-lite"/>
    </source>
</evidence>
<reference evidence="7 8" key="1">
    <citation type="submission" date="2019-10" db="EMBL/GenBank/DDBJ databases">
        <title>Georgenia wutianyii sp. nov. and Georgenia yuyongxinii sp. nov. isolated from plateau pika (Ochotona curzoniae) in the Qinghai-Tibet plateau of China.</title>
        <authorList>
            <person name="Tian Z."/>
        </authorList>
    </citation>
    <scope>NUCLEOTIDE SEQUENCE [LARGE SCALE GENOMIC DNA]</scope>
    <source>
        <strain evidence="7 8">JCM 15130</strain>
    </source>
</reference>
<comment type="caution">
    <text evidence="7">The sequence shown here is derived from an EMBL/GenBank/DDBJ whole genome shotgun (WGS) entry which is preliminary data.</text>
</comment>
<name>A0A7J9UXC7_9MICO</name>
<feature type="domain" description="NlpC/P60" evidence="6">
    <location>
        <begin position="151"/>
        <end position="262"/>
    </location>
</feature>
<dbReference type="GO" id="GO:0006508">
    <property type="term" value="P:proteolysis"/>
    <property type="evidence" value="ECO:0007669"/>
    <property type="project" value="UniProtKB-KW"/>
</dbReference>
<evidence type="ECO:0000313" key="7">
    <source>
        <dbReference type="EMBL" id="MPV89279.1"/>
    </source>
</evidence>
<evidence type="ECO:0000256" key="2">
    <source>
        <dbReference type="ARBA" id="ARBA00022670"/>
    </source>
</evidence>